<sequence>MSLFFPEMTVSFPSFSSTVPTILGLLYIEWKIERPSIAWPSTAQHAHARS</sequence>
<proteinExistence type="predicted"/>
<dbReference type="EnsemblPlants" id="KQK97462">
    <property type="protein sequence ID" value="KQK97462"/>
    <property type="gene ID" value="SETIT_012924mg"/>
</dbReference>
<dbReference type="HOGENOM" id="CLU_3127856_0_0_1"/>
<organism evidence="1 2">
    <name type="scientific">Setaria italica</name>
    <name type="common">Foxtail millet</name>
    <name type="synonym">Panicum italicum</name>
    <dbReference type="NCBI Taxonomy" id="4555"/>
    <lineage>
        <taxon>Eukaryota</taxon>
        <taxon>Viridiplantae</taxon>
        <taxon>Streptophyta</taxon>
        <taxon>Embryophyta</taxon>
        <taxon>Tracheophyta</taxon>
        <taxon>Spermatophyta</taxon>
        <taxon>Magnoliopsida</taxon>
        <taxon>Liliopsida</taxon>
        <taxon>Poales</taxon>
        <taxon>Poaceae</taxon>
        <taxon>PACMAD clade</taxon>
        <taxon>Panicoideae</taxon>
        <taxon>Panicodae</taxon>
        <taxon>Paniceae</taxon>
        <taxon>Cenchrinae</taxon>
        <taxon>Setaria</taxon>
    </lineage>
</organism>
<protein>
    <submittedName>
        <fullName evidence="1">Uncharacterized protein</fullName>
    </submittedName>
</protein>
<dbReference type="InParanoid" id="K3YFA6"/>
<dbReference type="AlphaFoldDB" id="K3YFA6"/>
<name>K3YFA6_SETIT</name>
<reference evidence="2" key="1">
    <citation type="journal article" date="2012" name="Nat. Biotechnol.">
        <title>Reference genome sequence of the model plant Setaria.</title>
        <authorList>
            <person name="Bennetzen J.L."/>
            <person name="Schmutz J."/>
            <person name="Wang H."/>
            <person name="Percifield R."/>
            <person name="Hawkins J."/>
            <person name="Pontaroli A.C."/>
            <person name="Estep M."/>
            <person name="Feng L."/>
            <person name="Vaughn J.N."/>
            <person name="Grimwood J."/>
            <person name="Jenkins J."/>
            <person name="Barry K."/>
            <person name="Lindquist E."/>
            <person name="Hellsten U."/>
            <person name="Deshpande S."/>
            <person name="Wang X."/>
            <person name="Wu X."/>
            <person name="Mitros T."/>
            <person name="Triplett J."/>
            <person name="Yang X."/>
            <person name="Ye C.Y."/>
            <person name="Mauro-Herrera M."/>
            <person name="Wang L."/>
            <person name="Li P."/>
            <person name="Sharma M."/>
            <person name="Sharma R."/>
            <person name="Ronald P.C."/>
            <person name="Panaud O."/>
            <person name="Kellogg E.A."/>
            <person name="Brutnell T.P."/>
            <person name="Doust A.N."/>
            <person name="Tuskan G.A."/>
            <person name="Rokhsar D."/>
            <person name="Devos K.M."/>
        </authorList>
    </citation>
    <scope>NUCLEOTIDE SEQUENCE [LARGE SCALE GENOMIC DNA]</scope>
    <source>
        <strain evidence="2">cv. Yugu1</strain>
    </source>
</reference>
<dbReference type="EMBL" id="AGNK02004365">
    <property type="status" value="NOT_ANNOTATED_CDS"/>
    <property type="molecule type" value="Genomic_DNA"/>
</dbReference>
<evidence type="ECO:0000313" key="1">
    <source>
        <dbReference type="EnsemblPlants" id="KQK97462"/>
    </source>
</evidence>
<evidence type="ECO:0000313" key="2">
    <source>
        <dbReference type="Proteomes" id="UP000004995"/>
    </source>
</evidence>
<reference evidence="1" key="2">
    <citation type="submission" date="2018-08" db="UniProtKB">
        <authorList>
            <consortium name="EnsemblPlants"/>
        </authorList>
    </citation>
    <scope>IDENTIFICATION</scope>
    <source>
        <strain evidence="1">Yugu1</strain>
    </source>
</reference>
<keyword evidence="2" id="KW-1185">Reference proteome</keyword>
<accession>K3YFA6</accession>
<dbReference type="Gramene" id="KQK97462">
    <property type="protein sequence ID" value="KQK97462"/>
    <property type="gene ID" value="SETIT_012924mg"/>
</dbReference>
<dbReference type="Proteomes" id="UP000004995">
    <property type="component" value="Unassembled WGS sequence"/>
</dbReference>